<dbReference type="Proteomes" id="UP000559860">
    <property type="component" value="Unassembled WGS sequence"/>
</dbReference>
<organism evidence="1 2">
    <name type="scientific">Gluconacetobacter aggeris</name>
    <dbReference type="NCBI Taxonomy" id="1286186"/>
    <lineage>
        <taxon>Bacteria</taxon>
        <taxon>Pseudomonadati</taxon>
        <taxon>Pseudomonadota</taxon>
        <taxon>Alphaproteobacteria</taxon>
        <taxon>Acetobacterales</taxon>
        <taxon>Acetobacteraceae</taxon>
        <taxon>Gluconacetobacter</taxon>
    </lineage>
</organism>
<sequence length="94" mass="10284">MEVSTEAQETRVGSPPARIYGQALRENRQNIDFVLQIEHGDRHAAKRPVPSDDDILLASMSSCPGRNKQEIISPGPLFPAWGDVSILATWGTGQ</sequence>
<evidence type="ECO:0000313" key="2">
    <source>
        <dbReference type="Proteomes" id="UP000559860"/>
    </source>
</evidence>
<proteinExistence type="predicted"/>
<name>A0A7W4NYP5_9PROT</name>
<accession>A0A7W4NYP5</accession>
<gene>
    <name evidence="1" type="ORF">HLH36_05600</name>
</gene>
<dbReference type="RefSeq" id="WP_182985477.1">
    <property type="nucleotide sequence ID" value="NZ_JABEQD010000003.1"/>
</dbReference>
<dbReference type="AlphaFoldDB" id="A0A7W4NYP5"/>
<reference evidence="1 2" key="1">
    <citation type="submission" date="2020-04" db="EMBL/GenBank/DDBJ databases">
        <title>Description of novel Gluconacetobacter.</title>
        <authorList>
            <person name="Sombolestani A."/>
        </authorList>
    </citation>
    <scope>NUCLEOTIDE SEQUENCE [LARGE SCALE GENOMIC DNA]</scope>
    <source>
        <strain evidence="1 2">LMG 27801</strain>
    </source>
</reference>
<keyword evidence="2" id="KW-1185">Reference proteome</keyword>
<dbReference type="EMBL" id="JABEQD010000003">
    <property type="protein sequence ID" value="MBB2167835.1"/>
    <property type="molecule type" value="Genomic_DNA"/>
</dbReference>
<evidence type="ECO:0000313" key="1">
    <source>
        <dbReference type="EMBL" id="MBB2167835.1"/>
    </source>
</evidence>
<protein>
    <submittedName>
        <fullName evidence="1">Uncharacterized protein</fullName>
    </submittedName>
</protein>
<comment type="caution">
    <text evidence="1">The sequence shown here is derived from an EMBL/GenBank/DDBJ whole genome shotgun (WGS) entry which is preliminary data.</text>
</comment>